<gene>
    <name evidence="1" type="ORF">S06H3_25312</name>
</gene>
<comment type="caution">
    <text evidence="1">The sequence shown here is derived from an EMBL/GenBank/DDBJ whole genome shotgun (WGS) entry which is preliminary data.</text>
</comment>
<organism evidence="1">
    <name type="scientific">marine sediment metagenome</name>
    <dbReference type="NCBI Taxonomy" id="412755"/>
    <lineage>
        <taxon>unclassified sequences</taxon>
        <taxon>metagenomes</taxon>
        <taxon>ecological metagenomes</taxon>
    </lineage>
</organism>
<reference evidence="1" key="1">
    <citation type="journal article" date="2014" name="Front. Microbiol.">
        <title>High frequency of phylogenetically diverse reductive dehalogenase-homologous genes in deep subseafloor sedimentary metagenomes.</title>
        <authorList>
            <person name="Kawai M."/>
            <person name="Futagami T."/>
            <person name="Toyoda A."/>
            <person name="Takaki Y."/>
            <person name="Nishi S."/>
            <person name="Hori S."/>
            <person name="Arai W."/>
            <person name="Tsubouchi T."/>
            <person name="Morono Y."/>
            <person name="Uchiyama I."/>
            <person name="Ito T."/>
            <person name="Fujiyama A."/>
            <person name="Inagaki F."/>
            <person name="Takami H."/>
        </authorList>
    </citation>
    <scope>NUCLEOTIDE SEQUENCE</scope>
    <source>
        <strain evidence="1">Expedition CK06-06</strain>
    </source>
</reference>
<dbReference type="EMBL" id="BARV01014566">
    <property type="protein sequence ID" value="GAI20613.1"/>
    <property type="molecule type" value="Genomic_DNA"/>
</dbReference>
<dbReference type="AlphaFoldDB" id="X1LNF4"/>
<evidence type="ECO:0000313" key="1">
    <source>
        <dbReference type="EMBL" id="GAI20613.1"/>
    </source>
</evidence>
<sequence>MTFLNFINLVKEWVTARGYATMTWVEAKAYATMAWVEAKSYTTLTTVLAIAMSERDWVTEQGYLTTGFVDRGDPGTWDFELGDFTLDGNWHDLDLSSIVPEGTKAIAMYVLLRTTSTAKYLIFREKGNAYEKNIAMLQTVIANVPIRGDYIVSLDANRKIEYIGTPNVINLIRFCVKGWWL</sequence>
<accession>X1LNF4</accession>
<protein>
    <submittedName>
        <fullName evidence="1">Uncharacterized protein</fullName>
    </submittedName>
</protein>
<name>X1LNF4_9ZZZZ</name>
<proteinExistence type="predicted"/>